<keyword evidence="3" id="KW-1185">Reference proteome</keyword>
<evidence type="ECO:0000313" key="3">
    <source>
        <dbReference type="Proteomes" id="UP000053660"/>
    </source>
</evidence>
<dbReference type="Proteomes" id="UP000053660">
    <property type="component" value="Unassembled WGS sequence"/>
</dbReference>
<dbReference type="AlphaFoldDB" id="A0A0B1T6Z7"/>
<proteinExistence type="predicted"/>
<evidence type="ECO:0000256" key="1">
    <source>
        <dbReference type="SAM" id="SignalP"/>
    </source>
</evidence>
<name>A0A0B1T6Z7_OESDE</name>
<gene>
    <name evidence="2" type="ORF">OESDEN_09015</name>
</gene>
<evidence type="ECO:0000313" key="2">
    <source>
        <dbReference type="EMBL" id="KHJ91125.1"/>
    </source>
</evidence>
<feature type="non-terminal residue" evidence="2">
    <location>
        <position position="63"/>
    </location>
</feature>
<organism evidence="2 3">
    <name type="scientific">Oesophagostomum dentatum</name>
    <name type="common">Nodular worm</name>
    <dbReference type="NCBI Taxonomy" id="61180"/>
    <lineage>
        <taxon>Eukaryota</taxon>
        <taxon>Metazoa</taxon>
        <taxon>Ecdysozoa</taxon>
        <taxon>Nematoda</taxon>
        <taxon>Chromadorea</taxon>
        <taxon>Rhabditida</taxon>
        <taxon>Rhabditina</taxon>
        <taxon>Rhabditomorpha</taxon>
        <taxon>Strongyloidea</taxon>
        <taxon>Strongylidae</taxon>
        <taxon>Oesophagostomum</taxon>
    </lineage>
</organism>
<sequence>MLAVILLCAAALCKPTQSENSTDYENDPVALTISPKIWNLLESKRDLINAATTKITFIGFNGV</sequence>
<accession>A0A0B1T6Z7</accession>
<feature type="signal peptide" evidence="1">
    <location>
        <begin position="1"/>
        <end position="18"/>
    </location>
</feature>
<reference evidence="2 3" key="1">
    <citation type="submission" date="2014-03" db="EMBL/GenBank/DDBJ databases">
        <title>Draft genome of the hookworm Oesophagostomum dentatum.</title>
        <authorList>
            <person name="Mitreva M."/>
        </authorList>
    </citation>
    <scope>NUCLEOTIDE SEQUENCE [LARGE SCALE GENOMIC DNA]</scope>
    <source>
        <strain evidence="2 3">OD-Hann</strain>
    </source>
</reference>
<dbReference type="EMBL" id="KN552321">
    <property type="protein sequence ID" value="KHJ91125.1"/>
    <property type="molecule type" value="Genomic_DNA"/>
</dbReference>
<protein>
    <submittedName>
        <fullName evidence="2">Uncharacterized protein</fullName>
    </submittedName>
</protein>
<keyword evidence="1" id="KW-0732">Signal</keyword>
<feature type="chain" id="PRO_5002081957" evidence="1">
    <location>
        <begin position="19"/>
        <end position="63"/>
    </location>
</feature>